<evidence type="ECO:0000313" key="3">
    <source>
        <dbReference type="Proteomes" id="UP001224674"/>
    </source>
</evidence>
<protein>
    <submittedName>
        <fullName evidence="2">Class I SAM-dependent methyltransferase</fullName>
        <ecNumber evidence="2">2.1.1.-</ecNumber>
    </submittedName>
</protein>
<evidence type="ECO:0000313" key="2">
    <source>
        <dbReference type="EMBL" id="WGH92160.1"/>
    </source>
</evidence>
<sequence>MSTIDKILSALFALALAGGLIAWGLHASWWAGLAALIAVAILGIWSMRDRKMLKVMARRETQLLDQQRQVLLGQHQVQTALTEVVEQQREAVARTASIASATEQINATVDEVAGQLTQQGGTAQDRHDQVLKTVQDGTQHLDRQTRNHVNNINRRLGYAREEIEAQQYLQRRIDTGTLWPSTGDWALNARSAVYLLDLLDQARPQHIVELGSGTTTLLFGHYLTAHGGRLYSFDHLNHYRDLTASYVSLHGLEPVVDLQLAPLAPQVPASDTEPAEDAEPPQWYDLSQARLPEQIDLLFVDGPPAATGPHARYPALNALADRLAPGAVVILDDGVRDEEQQIATRWAQEHPELVREAPDLTAMIVLRKKG</sequence>
<dbReference type="GO" id="GO:0008168">
    <property type="term" value="F:methyltransferase activity"/>
    <property type="evidence" value="ECO:0007669"/>
    <property type="project" value="UniProtKB-KW"/>
</dbReference>
<proteinExistence type="predicted"/>
<dbReference type="Gene3D" id="3.40.50.150">
    <property type="entry name" value="Vaccinia Virus protein VP39"/>
    <property type="match status" value="1"/>
</dbReference>
<dbReference type="InterPro" id="IPR029063">
    <property type="entry name" value="SAM-dependent_MTases_sf"/>
</dbReference>
<dbReference type="SUPFAM" id="SSF53335">
    <property type="entry name" value="S-adenosyl-L-methionine-dependent methyltransferases"/>
    <property type="match status" value="1"/>
</dbReference>
<name>A0AAJ6DB29_9MICC</name>
<organism evidence="2 3">
    <name type="scientific">Auritidibacter ignavus</name>
    <dbReference type="NCBI Taxonomy" id="678932"/>
    <lineage>
        <taxon>Bacteria</taxon>
        <taxon>Bacillati</taxon>
        <taxon>Actinomycetota</taxon>
        <taxon>Actinomycetes</taxon>
        <taxon>Micrococcales</taxon>
        <taxon>Micrococcaceae</taxon>
        <taxon>Auritidibacter</taxon>
    </lineage>
</organism>
<dbReference type="GO" id="GO:0032259">
    <property type="term" value="P:methylation"/>
    <property type="evidence" value="ECO:0007669"/>
    <property type="project" value="UniProtKB-KW"/>
</dbReference>
<reference evidence="2 3" key="1">
    <citation type="submission" date="2023-03" db="EMBL/GenBank/DDBJ databases">
        <title>Complete genome sequences of several Auritidibacter ignavus strains isolated from ear infections.</title>
        <authorList>
            <person name="Baehr T."/>
            <person name="Baumhoegger A.M."/>
        </authorList>
    </citation>
    <scope>NUCLEOTIDE SEQUENCE [LARGE SCALE GENOMIC DNA]</scope>
    <source>
        <strain evidence="2 3">BABAE-6</strain>
    </source>
</reference>
<keyword evidence="1" id="KW-0472">Membrane</keyword>
<dbReference type="AlphaFoldDB" id="A0AAJ6DB29"/>
<keyword evidence="2" id="KW-0808">Transferase</keyword>
<gene>
    <name evidence="2" type="ORF">QDX21_07410</name>
</gene>
<dbReference type="EMBL" id="CP122566">
    <property type="protein sequence ID" value="WGH92160.1"/>
    <property type="molecule type" value="Genomic_DNA"/>
</dbReference>
<accession>A0AAJ6DB29</accession>
<keyword evidence="1" id="KW-0812">Transmembrane</keyword>
<evidence type="ECO:0000256" key="1">
    <source>
        <dbReference type="SAM" id="Phobius"/>
    </source>
</evidence>
<keyword evidence="2" id="KW-0489">Methyltransferase</keyword>
<feature type="transmembrane region" description="Helical" evidence="1">
    <location>
        <begin position="29"/>
        <end position="47"/>
    </location>
</feature>
<dbReference type="Proteomes" id="UP001224674">
    <property type="component" value="Chromosome"/>
</dbReference>
<dbReference type="RefSeq" id="WP_279674393.1">
    <property type="nucleotide sequence ID" value="NZ_CP122566.1"/>
</dbReference>
<dbReference type="Pfam" id="PF13578">
    <property type="entry name" value="Methyltransf_24"/>
    <property type="match status" value="1"/>
</dbReference>
<feature type="transmembrane region" description="Helical" evidence="1">
    <location>
        <begin position="7"/>
        <end position="23"/>
    </location>
</feature>
<keyword evidence="1" id="KW-1133">Transmembrane helix</keyword>
<dbReference type="EC" id="2.1.1.-" evidence="2"/>
<keyword evidence="3" id="KW-1185">Reference proteome</keyword>